<reference evidence="1" key="2">
    <citation type="submission" date="2020-09" db="EMBL/GenBank/DDBJ databases">
        <authorList>
            <person name="Sun Q."/>
            <person name="Zhou Y."/>
        </authorList>
    </citation>
    <scope>NUCLEOTIDE SEQUENCE</scope>
    <source>
        <strain evidence="1">CGMCC 4.7368</strain>
    </source>
</reference>
<dbReference type="EMBL" id="BMNH01000012">
    <property type="protein sequence ID" value="GGO72860.1"/>
    <property type="molecule type" value="Genomic_DNA"/>
</dbReference>
<gene>
    <name evidence="1" type="ORF">GCM10012289_41950</name>
</gene>
<keyword evidence="2" id="KW-1185">Reference proteome</keyword>
<proteinExistence type="predicted"/>
<comment type="caution">
    <text evidence="1">The sequence shown here is derived from an EMBL/GenBank/DDBJ whole genome shotgun (WGS) entry which is preliminary data.</text>
</comment>
<protein>
    <submittedName>
        <fullName evidence="1">Uncharacterized protein</fullName>
    </submittedName>
</protein>
<evidence type="ECO:0000313" key="2">
    <source>
        <dbReference type="Proteomes" id="UP000646523"/>
    </source>
</evidence>
<name>A0A918DLQ2_9ACTN</name>
<evidence type="ECO:0000313" key="1">
    <source>
        <dbReference type="EMBL" id="GGO72860.1"/>
    </source>
</evidence>
<accession>A0A918DLQ2</accession>
<organism evidence="1 2">
    <name type="scientific">Nonomuraea cavernae</name>
    <dbReference type="NCBI Taxonomy" id="2045107"/>
    <lineage>
        <taxon>Bacteria</taxon>
        <taxon>Bacillati</taxon>
        <taxon>Actinomycetota</taxon>
        <taxon>Actinomycetes</taxon>
        <taxon>Streptosporangiales</taxon>
        <taxon>Streptosporangiaceae</taxon>
        <taxon>Nonomuraea</taxon>
    </lineage>
</organism>
<dbReference type="Proteomes" id="UP000646523">
    <property type="component" value="Unassembled WGS sequence"/>
</dbReference>
<dbReference type="AlphaFoldDB" id="A0A918DLQ2"/>
<reference evidence="1" key="1">
    <citation type="journal article" date="2014" name="Int. J. Syst. Evol. Microbiol.">
        <title>Complete genome sequence of Corynebacterium casei LMG S-19264T (=DSM 44701T), isolated from a smear-ripened cheese.</title>
        <authorList>
            <consortium name="US DOE Joint Genome Institute (JGI-PGF)"/>
            <person name="Walter F."/>
            <person name="Albersmeier A."/>
            <person name="Kalinowski J."/>
            <person name="Ruckert C."/>
        </authorList>
    </citation>
    <scope>NUCLEOTIDE SEQUENCE</scope>
    <source>
        <strain evidence="1">CGMCC 4.7368</strain>
    </source>
</reference>
<sequence length="62" mass="6827">MLLTQRSMAWAGVEVAMIDVAAIEMDKAQLCQRRNTSSPWGDGRIADRQSCAGLKYAWIIAA</sequence>